<dbReference type="PIRSF" id="PIRSF007663">
    <property type="entry name" value="UCP007663"/>
    <property type="match status" value="1"/>
</dbReference>
<dbReference type="InterPro" id="IPR027414">
    <property type="entry name" value="GH95_N_dom"/>
</dbReference>
<dbReference type="InterPro" id="IPR012341">
    <property type="entry name" value="6hp_glycosidase-like_sf"/>
</dbReference>
<dbReference type="FunFam" id="1.50.10.10:FF:000028">
    <property type="entry name" value="Alpha-L-fucosidase 2"/>
    <property type="match status" value="1"/>
</dbReference>
<accession>A0A3D8Y8M6</accession>
<sequence length="829" mass="92319">MKITLMLAASLTACLTAFGQESNNAKLWYDKPAKHWVEALPVGNGRIGAMVFGGVEKELLQLNESTLWSGGPVKTKVNTASVDYLPQVRKALLEDQDYQKANELTKKMQGLYTESYMPMGDISITQDFKDAKPTAYYRDLDIANATATTHFTINGIEYKREIFTSAPDNVMLVRFTASKPGQLNFKVAATSQLKYTVEASQTKELVLKGKAPAHVNPSYYNPKDQQPIIYEDPSGCNGPRFQFRMKAVNKGGQISTDTSGITVNGATEVLLYVAAATSFNGFDKCPGKEGKDENALAKSFLDKALKKTYPVLLKSHTSDYQSYYNRLVLNVRDTTANNPNIKLPSDVRLQQYSKGDYDPGIEMLYYQFGRYLLISSSRPAQYGLPATPPANLQGIWNKELRAPWSSNYTININTQMNYWPAEVTNLSEMHLPLMSWIKDLSETGKVTAKEFYGAKGWVAHHNADIWGLSNPVGDVGAGDPVWANWYMGGNWLCQHLWEHYRYTGDKTFLQQKAYPVMKEAALFSIDWLVEDKDGYLVTAPSTSPENLFRDANGKPAAVSVATTMDMSIIYDLFSNLIDAAEVLGNDDAFRKLLIDKRAKLYPLKVGSKGQLLEWYKDFPETDTLHRHVSHLFGLHPGRQISPATPEFFNAAKRTLAIRGDAGTGWSKGWKINFWARLLDGDHAYTLIRQLMQYVNADGSSKGGGTYPNFFDAHPPFQIDGNFAGTAGMSEMLIQSHLKEIQLLPALPSVWREGSVKGLRARGGFEVDMKWKSGKLVSSSIKSLNGDQCVIKTLQPVKFTGVTAKEEKTDSGFVYTFKTQAGKTYQVTAL</sequence>
<feature type="chain" id="PRO_5017579030" evidence="1">
    <location>
        <begin position="20"/>
        <end position="829"/>
    </location>
</feature>
<evidence type="ECO:0000259" key="3">
    <source>
        <dbReference type="Pfam" id="PF21307"/>
    </source>
</evidence>
<dbReference type="SUPFAM" id="SSF48208">
    <property type="entry name" value="Six-hairpin glycosidases"/>
    <property type="match status" value="1"/>
</dbReference>
<dbReference type="OrthoDB" id="9802600at2"/>
<dbReference type="InterPro" id="IPR008928">
    <property type="entry name" value="6-hairpin_glycosidase_sf"/>
</dbReference>
<feature type="domain" description="Alpha fucosidase A-like C-terminal" evidence="3">
    <location>
        <begin position="734"/>
        <end position="826"/>
    </location>
</feature>
<evidence type="ECO:0000259" key="4">
    <source>
        <dbReference type="Pfam" id="PF22124"/>
    </source>
</evidence>
<feature type="signal peptide" evidence="1">
    <location>
        <begin position="1"/>
        <end position="19"/>
    </location>
</feature>
<protein>
    <submittedName>
        <fullName evidence="5">Glycoside hydrolase family 95 protein</fullName>
    </submittedName>
</protein>
<dbReference type="RefSeq" id="WP_115832284.1">
    <property type="nucleotide sequence ID" value="NZ_QNUL01000015.1"/>
</dbReference>
<dbReference type="EMBL" id="QNUL01000015">
    <property type="protein sequence ID" value="REA59511.1"/>
    <property type="molecule type" value="Genomic_DNA"/>
</dbReference>
<dbReference type="Pfam" id="PF14498">
    <property type="entry name" value="Glyco_hyd_65N_2"/>
    <property type="match status" value="1"/>
</dbReference>
<dbReference type="InterPro" id="IPR054363">
    <property type="entry name" value="GH95_cat"/>
</dbReference>
<dbReference type="Proteomes" id="UP000256373">
    <property type="component" value="Unassembled WGS sequence"/>
</dbReference>
<keyword evidence="5" id="KW-0378">Hydrolase</keyword>
<dbReference type="Gene3D" id="1.50.10.10">
    <property type="match status" value="1"/>
</dbReference>
<evidence type="ECO:0000313" key="5">
    <source>
        <dbReference type="EMBL" id="REA59511.1"/>
    </source>
</evidence>
<evidence type="ECO:0000259" key="2">
    <source>
        <dbReference type="Pfam" id="PF14498"/>
    </source>
</evidence>
<dbReference type="Gene3D" id="2.70.98.50">
    <property type="entry name" value="putative glycoside hydrolase family protein from bacillus halodurans"/>
    <property type="match status" value="1"/>
</dbReference>
<reference evidence="5 6" key="1">
    <citation type="submission" date="2018-07" db="EMBL/GenBank/DDBJ databases">
        <title>Dyadobacter roseus sp. nov., isolated from rose rhizosphere soil.</title>
        <authorList>
            <person name="Chen L."/>
        </authorList>
    </citation>
    <scope>NUCLEOTIDE SEQUENCE [LARGE SCALE GENOMIC DNA]</scope>
    <source>
        <strain evidence="5 6">RS19</strain>
    </source>
</reference>
<keyword evidence="6" id="KW-1185">Reference proteome</keyword>
<proteinExistence type="predicted"/>
<dbReference type="AlphaFoldDB" id="A0A3D8Y8M6"/>
<dbReference type="Pfam" id="PF21307">
    <property type="entry name" value="Glyco_hydro_95_C"/>
    <property type="match status" value="1"/>
</dbReference>
<evidence type="ECO:0000313" key="6">
    <source>
        <dbReference type="Proteomes" id="UP000256373"/>
    </source>
</evidence>
<dbReference type="InterPro" id="IPR049053">
    <property type="entry name" value="AFCA-like_C"/>
</dbReference>
<name>A0A3D8Y8M6_9BACT</name>
<dbReference type="InterPro" id="IPR016518">
    <property type="entry name" value="Alpha-L-fucosidase"/>
</dbReference>
<dbReference type="InterPro" id="IPR013780">
    <property type="entry name" value="Glyco_hydro_b"/>
</dbReference>
<dbReference type="PANTHER" id="PTHR31084">
    <property type="entry name" value="ALPHA-L-FUCOSIDASE 2"/>
    <property type="match status" value="1"/>
</dbReference>
<keyword evidence="1" id="KW-0732">Signal</keyword>
<feature type="domain" description="Glycosyl hydrolase family 95 N-terminal" evidence="2">
    <location>
        <begin position="27"/>
        <end position="280"/>
    </location>
</feature>
<dbReference type="GO" id="GO:0005975">
    <property type="term" value="P:carbohydrate metabolic process"/>
    <property type="evidence" value="ECO:0007669"/>
    <property type="project" value="InterPro"/>
</dbReference>
<dbReference type="Gene3D" id="2.60.40.1180">
    <property type="entry name" value="Golgi alpha-mannosidase II"/>
    <property type="match status" value="1"/>
</dbReference>
<dbReference type="PANTHER" id="PTHR31084:SF0">
    <property type="entry name" value="ALPHA-L-FUCOSIDASE 2"/>
    <property type="match status" value="1"/>
</dbReference>
<dbReference type="Pfam" id="PF22124">
    <property type="entry name" value="Glyco_hydro_95_cat"/>
    <property type="match status" value="1"/>
</dbReference>
<organism evidence="5 6">
    <name type="scientific">Dyadobacter luteus</name>
    <dbReference type="NCBI Taxonomy" id="2259619"/>
    <lineage>
        <taxon>Bacteria</taxon>
        <taxon>Pseudomonadati</taxon>
        <taxon>Bacteroidota</taxon>
        <taxon>Cytophagia</taxon>
        <taxon>Cytophagales</taxon>
        <taxon>Spirosomataceae</taxon>
        <taxon>Dyadobacter</taxon>
    </lineage>
</organism>
<dbReference type="GO" id="GO:0004560">
    <property type="term" value="F:alpha-L-fucosidase activity"/>
    <property type="evidence" value="ECO:0007669"/>
    <property type="project" value="InterPro"/>
</dbReference>
<comment type="caution">
    <text evidence="5">The sequence shown here is derived from an EMBL/GenBank/DDBJ whole genome shotgun (WGS) entry which is preliminary data.</text>
</comment>
<feature type="domain" description="Glycosyl hydrolase family 95 catalytic" evidence="4">
    <location>
        <begin position="309"/>
        <end position="732"/>
    </location>
</feature>
<evidence type="ECO:0000256" key="1">
    <source>
        <dbReference type="SAM" id="SignalP"/>
    </source>
</evidence>
<gene>
    <name evidence="5" type="ORF">DSL64_17835</name>
</gene>